<feature type="transmembrane region" description="Helical" evidence="4">
    <location>
        <begin position="612"/>
        <end position="634"/>
    </location>
</feature>
<name>A0A1L7CHH5_9CORY</name>
<feature type="domain" description="Transglycosylase SLT" evidence="5">
    <location>
        <begin position="1200"/>
        <end position="1272"/>
    </location>
</feature>
<evidence type="ECO:0000256" key="4">
    <source>
        <dbReference type="SAM" id="Phobius"/>
    </source>
</evidence>
<reference evidence="7 8" key="1">
    <citation type="submission" date="2014-08" db="EMBL/GenBank/DDBJ databases">
        <title>Complete genome sequence of Corynebacterium aquilae S-613T(T) (=DSM 44791(T)), isolated from the choana of a healthy golden eagle.</title>
        <authorList>
            <person name="Ruckert C."/>
            <person name="Albersmeier A."/>
            <person name="Winkler A."/>
            <person name="Kalinowski J."/>
        </authorList>
    </citation>
    <scope>NUCLEOTIDE SEQUENCE [LARGE SCALE GENOMIC DNA]</scope>
    <source>
        <strain evidence="7 8">S-613</strain>
    </source>
</reference>
<dbReference type="KEGG" id="caqu:CAQU_09840"/>
<keyword evidence="8" id="KW-1185">Reference proteome</keyword>
<keyword evidence="4" id="KW-0472">Membrane</keyword>
<evidence type="ECO:0000313" key="8">
    <source>
        <dbReference type="Proteomes" id="UP000185478"/>
    </source>
</evidence>
<feature type="region of interest" description="Disordered" evidence="3">
    <location>
        <begin position="98"/>
        <end position="125"/>
    </location>
</feature>
<evidence type="ECO:0008006" key="9">
    <source>
        <dbReference type="Google" id="ProtNLM"/>
    </source>
</evidence>
<dbReference type="InterPro" id="IPR023346">
    <property type="entry name" value="Lysozyme-like_dom_sf"/>
</dbReference>
<evidence type="ECO:0000259" key="6">
    <source>
        <dbReference type="Pfam" id="PF10145"/>
    </source>
</evidence>
<evidence type="ECO:0000313" key="7">
    <source>
        <dbReference type="EMBL" id="APT85317.1"/>
    </source>
</evidence>
<feature type="compositionally biased region" description="Basic and acidic residues" evidence="3">
    <location>
        <begin position="98"/>
        <end position="118"/>
    </location>
</feature>
<dbReference type="PANTHER" id="PTHR37813">
    <property type="entry name" value="FELS-2 PROPHAGE PROTEIN"/>
    <property type="match status" value="1"/>
</dbReference>
<dbReference type="Proteomes" id="UP000185478">
    <property type="component" value="Chromosome"/>
</dbReference>
<keyword evidence="4" id="KW-1133">Transmembrane helix</keyword>
<dbReference type="Gene3D" id="1.10.530.10">
    <property type="match status" value="1"/>
</dbReference>
<feature type="domain" description="Phage tail tape measure protein" evidence="6">
    <location>
        <begin position="217"/>
        <end position="418"/>
    </location>
</feature>
<dbReference type="InterPro" id="IPR008258">
    <property type="entry name" value="Transglycosylase_SLT_dom_1"/>
</dbReference>
<feature type="coiled-coil region" evidence="2">
    <location>
        <begin position="1949"/>
        <end position="2008"/>
    </location>
</feature>
<protein>
    <recommendedName>
        <fullName evidence="9">Phage tail tape measure protein domain-containing protein</fullName>
    </recommendedName>
</protein>
<keyword evidence="2" id="KW-0175">Coiled coil</keyword>
<feature type="transmembrane region" description="Helical" evidence="4">
    <location>
        <begin position="581"/>
        <end position="600"/>
    </location>
</feature>
<evidence type="ECO:0000259" key="5">
    <source>
        <dbReference type="Pfam" id="PF01464"/>
    </source>
</evidence>
<dbReference type="Pfam" id="PF10145">
    <property type="entry name" value="PhageMin_Tail"/>
    <property type="match status" value="1"/>
</dbReference>
<dbReference type="SUPFAM" id="SSF53955">
    <property type="entry name" value="Lysozyme-like"/>
    <property type="match status" value="1"/>
</dbReference>
<gene>
    <name evidence="7" type="ORF">CAQU_09840</name>
</gene>
<accession>A0A1L7CHH5</accession>
<evidence type="ECO:0000256" key="1">
    <source>
        <dbReference type="ARBA" id="ARBA00022612"/>
    </source>
</evidence>
<proteinExistence type="predicted"/>
<evidence type="ECO:0000256" key="2">
    <source>
        <dbReference type="SAM" id="Coils"/>
    </source>
</evidence>
<dbReference type="EMBL" id="CP009245">
    <property type="protein sequence ID" value="APT85317.1"/>
    <property type="molecule type" value="Genomic_DNA"/>
</dbReference>
<dbReference type="STRING" id="1431546.CAQU_09840"/>
<organism evidence="7 8">
    <name type="scientific">Corynebacterium aquilae DSM 44791</name>
    <dbReference type="NCBI Taxonomy" id="1431546"/>
    <lineage>
        <taxon>Bacteria</taxon>
        <taxon>Bacillati</taxon>
        <taxon>Actinomycetota</taxon>
        <taxon>Actinomycetes</taxon>
        <taxon>Mycobacteriales</taxon>
        <taxon>Corynebacteriaceae</taxon>
        <taxon>Corynebacterium</taxon>
    </lineage>
</organism>
<keyword evidence="1" id="KW-1188">Viral release from host cell</keyword>
<dbReference type="PANTHER" id="PTHR37813:SF1">
    <property type="entry name" value="FELS-2 PROPHAGE PROTEIN"/>
    <property type="match status" value="1"/>
</dbReference>
<dbReference type="NCBIfam" id="TIGR01760">
    <property type="entry name" value="tape_meas_TP901"/>
    <property type="match status" value="1"/>
</dbReference>
<dbReference type="OrthoDB" id="177147at2"/>
<dbReference type="Pfam" id="PF01464">
    <property type="entry name" value="SLT"/>
    <property type="match status" value="1"/>
</dbReference>
<dbReference type="RefSeq" id="WP_075727235.1">
    <property type="nucleotide sequence ID" value="NZ_CP009245.1"/>
</dbReference>
<dbReference type="InterPro" id="IPR010090">
    <property type="entry name" value="Phage_tape_meas"/>
</dbReference>
<sequence length="2291" mass="243749">METDSYFVSILPDFKNFFGKLDSTAKKAGADAGKTLGDSLAAAVEKSSKAVESASKRIEVARDKEKNLADKVRVAQIKLNEVLEKENATATQVAKAKADLAKAQRDHKRATNDTERASKSLATRQNELKVAQQQANEAFKTGEKNLDSYSSKADGVAGSIAGIAKKAGGIGLAFAGLTGVGGFMSGAISNGMELDKVMGSLKAVTGSSAETMKQVSDRAKQLGQDTELAGTSAASATDAMLALAKGGMSVEESMDAAKGSIQLAGAAQIDAGQAAELQIAAINAFGLSAGDAAHIADVLTNTANSAATDVTDLGEALKYGAPMAASLGVSLEDTNTMLGIFANNGLKGSGAGTTLAAAMTAMANPSDAAAKAFKELGVEAFDAQGKFKGFADVSEQLKDAQGRMSEQAFTAAAQTAFGAQGLKFATAAAAGGADAFNELRGAMDKQGSAGETAAAGLAGLNGAMDRMGNAIAAAQQALYEWLAPTVTQGIDKFAVIVGELPKHLETVRAKLAENKDLLTVLAGAAGGVAASYAAIKTAQAGMFIAGKLKTMVTLFKAWRLGTLQQTAAQMGLNTAMFANPMGAIVLAIGAVVGAIAVFVTKTETGRKMWESFTGAFSGVGDFFAGIGSAIAGVWDSITSVDLSSFFAWFTPDAHPEIMGFMLNVRDTFVAVKDSIAGGFEWLKDKLAAAWGLIRDGVVFAFKTEIEGLRIIFEAVTSALGFAWDKLTGALQSGYNIVRDAVLWAWNKEVEGWRIIFEKATSFVSDTWSKLTSALEAGYNFVRDAVLWAWNKEVEGWRIIWDSVTSAISGTWDWLKNQLHSGYEWIKTNVFDSLAIALDVVKSAFGTAVDGITSLWDKVRAAAAKPIKFVIDQVFNNGIVAAWNKVAGWVGLDEVQAYTPGWLGSFHTGGVLPGYTPGRDPYTFVEPRTGMTIGLSGGEAVIRPEATRVLGSHWVDGVNAAARMGGVEGVRKHLGGYANGGVVDSIVGVVNRYFPMMTITDTYRPGANDYHGAGLAVDFSNGGDAGTPEMKQAAQFMFENYGKGLLELIHHPFPHNVKHGRDEGDGMGWYKYPLMMEHRNHVHIASAAPLGDPTTMVEQLKGFIGGVFVSLRQRVAEAVGGLLDPIGEKIPNFGGLIGGLPRAAFDKMKDAVVTFLGGQADKYQPAGGVSGNAESWRDMAIAAMRRNGFDADNPAQVNAMIAQIQSESAGIPNRAQEIVDINGTGPSAGMGLLQIIPGTFADHRDPTLPNDRTDPWANMNAALRYYKWRYGSDLTTMWGHGHGYSRGGVIDLVKAGIAKLYDSGGWLPHNGIAVNQSGEPEPVFTGGQWRKLGRITDLIDAIHEVVVAFRGGDWGYGALEEVLNNSYLARRVVDIADVLGTNGIAEAVEEIAVAYRGGDWGYGRLEQILDDGELARRVVNLADSFGNGDVAAAIVEIKTALEDRDGGYAALANVLEDDKLAEHIVNRAGGLSLKNLEAALEEVKVAFKGGDFGYAALSDALDDSRLAQRVVTIADVLGNGGIEVALGEIRDAFDGKDSGFARLADVLGDDQLAKNVVNRAYGFSRENIDAAIAEVRRAFEGGDYGYAALGNLLGDEQFANWIVNRVYSVSERNFRDAWTEITRAFEGKDMGYAALADLLRNDELARQIVAAADRIGPQTVSAAMGEIRRAFDGGDFGYAALGQLIGNDELANRIVNAAADFGATNVGKWVGATAPRDLLSTVSELPGLSVLNSTFGGIMDGVDGVNTAYANQRKAAEEVTKAEQALSEARGKDDKDAVTAAEQALATARDGVATAAVAAGHAEVALAIKAINLIWDMANHFVNAALRARSAVMEAFAANKAIMRELAVATEKQFFAVENLRYSVMNAVREQEAAARNIRIAHLDVARAQLAGALTVAQAEEALAAEREKVAKSARRDFDDLSGAYDRYRWAERNAMADRLRGVAEITPEIMALEHEVNAAKLLAAKQEREAVREQIKAVYAHRLAVIDAAALQRKLTAEQRRLAGLEATSNGMDSREALAIERLTSLMAENAKVQGERDALGSTIRNGLGRLLDWDGDGKMFFGAANNTWTAERKAYDDLIQKNKDAIREIMTSEFAPNLSPQEFRELEDVIDRAAAQFAMGNEAAGEALIRASKLGDASRAKATLDYQNQILDLERERDEAITGLERLRTQAEQDEALRPLEDTIKALEAGERSERYSADALRANSEAVRSANAALAEFEAKAARGYADSATGRDVTLTVELPNKKAYTREDVDVILNALNNVDGLAVRVERLEKGEPTTGELVDLMRYGA</sequence>
<keyword evidence="4" id="KW-0812">Transmembrane</keyword>
<evidence type="ECO:0000256" key="3">
    <source>
        <dbReference type="SAM" id="MobiDB-lite"/>
    </source>
</evidence>